<proteinExistence type="inferred from homology"/>
<sequence length="250" mass="28575">MNSSMKQSGTIPSLLDAREQYMPFLMEVRRRVVLIFAVFFIGSALGFIYYEAIIKIILTVFDFKGINIVFTSPFQFLNLAINTALLLGSILVFPLIVLQILLFIRPALTKKEFRLIVSLIPLSIILFIFGMVFGIVIMRYMIILFYEKSLQLHIGNFLDVSQFLSQVIITGLLMGIGFQFPIFLTILLKVKIIKYKALVDKRIFAYAISLLFAALLPPTDLLSLVFLTIPLILLFELTVILNRFILRNHV</sequence>
<keyword evidence="4 5" id="KW-0472">Membrane</keyword>
<dbReference type="GO" id="GO:0065002">
    <property type="term" value="P:intracellular protein transmembrane transport"/>
    <property type="evidence" value="ECO:0007669"/>
    <property type="project" value="TreeGrafter"/>
</dbReference>
<keyword evidence="5" id="KW-1003">Cell membrane</keyword>
<feature type="transmembrane region" description="Helical" evidence="5">
    <location>
        <begin position="163"/>
        <end position="187"/>
    </location>
</feature>
<reference evidence="6 7" key="1">
    <citation type="journal article" date="2016" name="Nat. Commun.">
        <title>Thousands of microbial genomes shed light on interconnected biogeochemical processes in an aquifer system.</title>
        <authorList>
            <person name="Anantharaman K."/>
            <person name="Brown C.T."/>
            <person name="Hug L.A."/>
            <person name="Sharon I."/>
            <person name="Castelle C.J."/>
            <person name="Probst A.J."/>
            <person name="Thomas B.C."/>
            <person name="Singh A."/>
            <person name="Wilkins M.J."/>
            <person name="Karaoz U."/>
            <person name="Brodie E.L."/>
            <person name="Williams K.H."/>
            <person name="Hubbard S.S."/>
            <person name="Banfield J.F."/>
        </authorList>
    </citation>
    <scope>NUCLEOTIDE SEQUENCE [LARGE SCALE GENOMIC DNA]</scope>
</reference>
<protein>
    <recommendedName>
        <fullName evidence="5">Sec-independent protein translocase protein TatC</fullName>
    </recommendedName>
</protein>
<evidence type="ECO:0000256" key="3">
    <source>
        <dbReference type="ARBA" id="ARBA00022989"/>
    </source>
</evidence>
<feature type="transmembrane region" description="Helical" evidence="5">
    <location>
        <begin position="199"/>
        <end position="216"/>
    </location>
</feature>
<evidence type="ECO:0000256" key="5">
    <source>
        <dbReference type="HAMAP-Rule" id="MF_00902"/>
    </source>
</evidence>
<evidence type="ECO:0000313" key="7">
    <source>
        <dbReference type="Proteomes" id="UP000176850"/>
    </source>
</evidence>
<dbReference type="GO" id="GO:0009977">
    <property type="term" value="F:proton motive force dependent protein transmembrane transporter activity"/>
    <property type="evidence" value="ECO:0007669"/>
    <property type="project" value="TreeGrafter"/>
</dbReference>
<dbReference type="EMBL" id="MFZH01000024">
    <property type="protein sequence ID" value="OGK18829.1"/>
    <property type="molecule type" value="Genomic_DNA"/>
</dbReference>
<keyword evidence="3 5" id="KW-1133">Transmembrane helix</keyword>
<comment type="function">
    <text evidence="5">Part of the twin-arginine translocation (Tat) system that transports large folded proteins containing a characteristic twin-arginine motif in their signal peptide across membranes.</text>
</comment>
<dbReference type="GO" id="GO:0043953">
    <property type="term" value="P:protein transport by the Tat complex"/>
    <property type="evidence" value="ECO:0007669"/>
    <property type="project" value="UniProtKB-UniRule"/>
</dbReference>
<keyword evidence="5" id="KW-0813">Transport</keyword>
<organism evidence="6 7">
    <name type="scientific">Candidatus Roizmanbacteria bacterium RIFCSPHIGHO2_01_FULL_39_24</name>
    <dbReference type="NCBI Taxonomy" id="1802032"/>
    <lineage>
        <taxon>Bacteria</taxon>
        <taxon>Candidatus Roizmaniibacteriota</taxon>
    </lineage>
</organism>
<dbReference type="PRINTS" id="PR01840">
    <property type="entry name" value="TATCFAMILY"/>
</dbReference>
<dbReference type="HAMAP" id="MF_00902">
    <property type="entry name" value="TatC"/>
    <property type="match status" value="1"/>
</dbReference>
<feature type="transmembrane region" description="Helical" evidence="5">
    <location>
        <begin position="116"/>
        <end position="143"/>
    </location>
</feature>
<keyword evidence="2 5" id="KW-0812">Transmembrane</keyword>
<evidence type="ECO:0000256" key="2">
    <source>
        <dbReference type="ARBA" id="ARBA00022692"/>
    </source>
</evidence>
<dbReference type="PANTHER" id="PTHR30371:SF0">
    <property type="entry name" value="SEC-INDEPENDENT PROTEIN TRANSLOCASE PROTEIN TATC, CHLOROPLASTIC-RELATED"/>
    <property type="match status" value="1"/>
</dbReference>
<dbReference type="GO" id="GO:0033281">
    <property type="term" value="C:TAT protein transport complex"/>
    <property type="evidence" value="ECO:0007669"/>
    <property type="project" value="UniProtKB-UniRule"/>
</dbReference>
<dbReference type="Proteomes" id="UP000176850">
    <property type="component" value="Unassembled WGS sequence"/>
</dbReference>
<gene>
    <name evidence="5" type="primary">tatC</name>
    <name evidence="6" type="ORF">A2799_02105</name>
</gene>
<comment type="subunit">
    <text evidence="5">Forms a complex with TatA.</text>
</comment>
<feature type="transmembrane region" description="Helical" evidence="5">
    <location>
        <begin position="32"/>
        <end position="61"/>
    </location>
</feature>
<comment type="similarity">
    <text evidence="5">Belongs to the TatC family.</text>
</comment>
<evidence type="ECO:0000256" key="1">
    <source>
        <dbReference type="ARBA" id="ARBA00004141"/>
    </source>
</evidence>
<feature type="transmembrane region" description="Helical" evidence="5">
    <location>
        <begin position="81"/>
        <end position="104"/>
    </location>
</feature>
<keyword evidence="5" id="KW-0811">Translocation</keyword>
<comment type="subcellular location">
    <subcellularLocation>
        <location evidence="5">Cell membrane</location>
        <topology evidence="5">Multi-pass membrane protein</topology>
    </subcellularLocation>
    <subcellularLocation>
        <location evidence="1">Membrane</location>
        <topology evidence="1">Multi-pass membrane protein</topology>
    </subcellularLocation>
</comment>
<dbReference type="InterPro" id="IPR002033">
    <property type="entry name" value="TatC"/>
</dbReference>
<dbReference type="PANTHER" id="PTHR30371">
    <property type="entry name" value="SEC-INDEPENDENT PROTEIN TRANSLOCASE PROTEIN TATC"/>
    <property type="match status" value="1"/>
</dbReference>
<feature type="transmembrane region" description="Helical" evidence="5">
    <location>
        <begin position="222"/>
        <end position="246"/>
    </location>
</feature>
<evidence type="ECO:0000256" key="4">
    <source>
        <dbReference type="ARBA" id="ARBA00023136"/>
    </source>
</evidence>
<comment type="caution">
    <text evidence="6">The sequence shown here is derived from an EMBL/GenBank/DDBJ whole genome shotgun (WGS) entry which is preliminary data.</text>
</comment>
<name>A0A1F7GIX6_9BACT</name>
<dbReference type="Pfam" id="PF00902">
    <property type="entry name" value="TatC"/>
    <property type="match status" value="1"/>
</dbReference>
<evidence type="ECO:0000313" key="6">
    <source>
        <dbReference type="EMBL" id="OGK18829.1"/>
    </source>
</evidence>
<dbReference type="AlphaFoldDB" id="A0A1F7GIX6"/>
<keyword evidence="5" id="KW-0653">Protein transport</keyword>
<accession>A0A1F7GIX6</accession>